<geneLocation type="plasmid" evidence="2 3">
    <name>pPP3</name>
</geneLocation>
<dbReference type="InterPro" id="IPR001296">
    <property type="entry name" value="Glyco_trans_1"/>
</dbReference>
<protein>
    <recommendedName>
        <fullName evidence="1">Glycosyl transferase family 1 domain-containing protein</fullName>
    </recommendedName>
</protein>
<evidence type="ECO:0000313" key="3">
    <source>
        <dbReference type="Proteomes" id="UP001354989"/>
    </source>
</evidence>
<sequence>MLHLVPTLAFYKSNMHKILIVHTRYLQHGGEDTVFEHETTLLQKKFEVDTLVFSNKELQFPAFLWEVFNNRESEKRLMEKIDQFQPDVIHLHNFFYKLSPAIFQVCTKLCIPLVMTIHNYRLLCPSGLLTRNQQPCTLCVNKTFSSPAIRHKCFKNSALKSAHLASMLAYHHENSTFTKGVSKFIFLTPFAKATFLNSHMDISESQAVVKPNFIPDFGLSELNKRNNALLFIGRLSEEKGIPTLLKAMPNIHQPVEIIGDGPLREEVIAASLKYPMLKYHGFQDKDFIAAKLKSCSALLFLSEWYEGLPMTIIEAFSTGTPIICSNIENVRDLVQHGHNGFHFQWGNPKDLAKIIKEYTITEQLIQQARKTYQENYTPEQNLKLLSSIYDSLIKTPVN</sequence>
<dbReference type="EMBL" id="AP025295">
    <property type="protein sequence ID" value="BDD01663.1"/>
    <property type="molecule type" value="Genomic_DNA"/>
</dbReference>
<accession>A0ABM7VKZ3</accession>
<name>A0ABM7VKZ3_9BACT</name>
<dbReference type="PANTHER" id="PTHR45947:SF13">
    <property type="entry name" value="TRANSFERASE"/>
    <property type="match status" value="1"/>
</dbReference>
<evidence type="ECO:0000313" key="2">
    <source>
        <dbReference type="EMBL" id="BDD01663.1"/>
    </source>
</evidence>
<proteinExistence type="predicted"/>
<organism evidence="2 3">
    <name type="scientific">Persicobacter psychrovividus</name>
    <dbReference type="NCBI Taxonomy" id="387638"/>
    <lineage>
        <taxon>Bacteria</taxon>
        <taxon>Pseudomonadati</taxon>
        <taxon>Bacteroidota</taxon>
        <taxon>Cytophagia</taxon>
        <taxon>Cytophagales</taxon>
        <taxon>Persicobacteraceae</taxon>
        <taxon>Persicobacter</taxon>
    </lineage>
</organism>
<keyword evidence="2" id="KW-0614">Plasmid</keyword>
<dbReference type="CDD" id="cd03801">
    <property type="entry name" value="GT4_PimA-like"/>
    <property type="match status" value="1"/>
</dbReference>
<feature type="domain" description="Glycosyl transferase family 1" evidence="1">
    <location>
        <begin position="221"/>
        <end position="362"/>
    </location>
</feature>
<dbReference type="Proteomes" id="UP001354989">
    <property type="component" value="Plasmid pPP3"/>
</dbReference>
<dbReference type="PANTHER" id="PTHR45947">
    <property type="entry name" value="SULFOQUINOVOSYL TRANSFERASE SQD2"/>
    <property type="match status" value="1"/>
</dbReference>
<dbReference type="Gene3D" id="3.40.50.2000">
    <property type="entry name" value="Glycogen Phosphorylase B"/>
    <property type="match status" value="2"/>
</dbReference>
<dbReference type="SUPFAM" id="SSF53756">
    <property type="entry name" value="UDP-Glycosyltransferase/glycogen phosphorylase"/>
    <property type="match status" value="1"/>
</dbReference>
<dbReference type="InterPro" id="IPR050194">
    <property type="entry name" value="Glycosyltransferase_grp1"/>
</dbReference>
<gene>
    <name evidence="2" type="ORF">PEPS_39430</name>
</gene>
<reference evidence="2 3" key="1">
    <citation type="submission" date="2021-12" db="EMBL/GenBank/DDBJ databases">
        <title>Genome sequencing of bacteria with rrn-lacking chromosome and rrn-plasmid.</title>
        <authorList>
            <person name="Anda M."/>
            <person name="Iwasaki W."/>
        </authorList>
    </citation>
    <scope>NUCLEOTIDE SEQUENCE [LARGE SCALE GENOMIC DNA]</scope>
    <source>
        <strain evidence="2 3">NBRC 101262</strain>
        <plasmid evidence="2 3">pPP3</plasmid>
    </source>
</reference>
<keyword evidence="3" id="KW-1185">Reference proteome</keyword>
<dbReference type="Pfam" id="PF00534">
    <property type="entry name" value="Glycos_transf_1"/>
    <property type="match status" value="1"/>
</dbReference>
<evidence type="ECO:0000259" key="1">
    <source>
        <dbReference type="Pfam" id="PF00534"/>
    </source>
</evidence>